<gene>
    <name evidence="1" type="ORF">DHETER_LOCUS5737</name>
</gene>
<sequence>MGQRLLRFGNQYQKPEQILLLHNQLPLVNHILQKQIEEILDSQPW</sequence>
<accession>A0ACA9M340</accession>
<dbReference type="EMBL" id="CAJVPU010006641">
    <property type="protein sequence ID" value="CAG8563171.1"/>
    <property type="molecule type" value="Genomic_DNA"/>
</dbReference>
<reference evidence="1" key="1">
    <citation type="submission" date="2021-06" db="EMBL/GenBank/DDBJ databases">
        <authorList>
            <person name="Kallberg Y."/>
            <person name="Tangrot J."/>
            <person name="Rosling A."/>
        </authorList>
    </citation>
    <scope>NUCLEOTIDE SEQUENCE</scope>
    <source>
        <strain evidence="1">IL203A</strain>
    </source>
</reference>
<comment type="caution">
    <text evidence="1">The sequence shown here is derived from an EMBL/GenBank/DDBJ whole genome shotgun (WGS) entry which is preliminary data.</text>
</comment>
<dbReference type="Proteomes" id="UP000789702">
    <property type="component" value="Unassembled WGS sequence"/>
</dbReference>
<evidence type="ECO:0000313" key="2">
    <source>
        <dbReference type="Proteomes" id="UP000789702"/>
    </source>
</evidence>
<evidence type="ECO:0000313" key="1">
    <source>
        <dbReference type="EMBL" id="CAG8563171.1"/>
    </source>
</evidence>
<name>A0ACA9M340_9GLOM</name>
<proteinExistence type="predicted"/>
<protein>
    <submittedName>
        <fullName evidence="1">3193_t:CDS:1</fullName>
    </submittedName>
</protein>
<organism evidence="1 2">
    <name type="scientific">Dentiscutata heterogama</name>
    <dbReference type="NCBI Taxonomy" id="1316150"/>
    <lineage>
        <taxon>Eukaryota</taxon>
        <taxon>Fungi</taxon>
        <taxon>Fungi incertae sedis</taxon>
        <taxon>Mucoromycota</taxon>
        <taxon>Glomeromycotina</taxon>
        <taxon>Glomeromycetes</taxon>
        <taxon>Diversisporales</taxon>
        <taxon>Gigasporaceae</taxon>
        <taxon>Dentiscutata</taxon>
    </lineage>
</organism>
<keyword evidence="2" id="KW-1185">Reference proteome</keyword>